<evidence type="ECO:0000256" key="2">
    <source>
        <dbReference type="ARBA" id="ARBA00022723"/>
    </source>
</evidence>
<protein>
    <submittedName>
        <fullName evidence="4">Fumarylacetoacetate hydrolase family protein</fullName>
    </submittedName>
</protein>
<sequence length="292" mass="32135">MRLAAVKLNGIETAGLVTERGVAMLRNVNEAMKQSWPTDLFELIASGQWEALLQWYKGQGKAALEGMDSLWMRKDGLEFAPLYRHPRKIWGIGLNYVAHAADLHEQAPDQEPASFMKPDTTIIGPGDTIEIPRQSERTTAEAELGVIIGKECKNISEREALNVIAGFTAIIDMTAEDILQKNPRFLTRSKSFDTFFSFGPELLTPDEVPDLFGLKVATVINGSVCRENIVAHMTFNPLYLVAFHSQVMTLLPGDIISTGTPGAAAIRNGDTVECRIDGFPSLFNTVIDLKQG</sequence>
<dbReference type="InterPro" id="IPR051121">
    <property type="entry name" value="FAH"/>
</dbReference>
<evidence type="ECO:0000313" key="4">
    <source>
        <dbReference type="EMBL" id="MEB3101549.1"/>
    </source>
</evidence>
<dbReference type="SUPFAM" id="SSF56529">
    <property type="entry name" value="FAH"/>
    <property type="match status" value="1"/>
</dbReference>
<reference evidence="4" key="1">
    <citation type="submission" date="2023-12" db="EMBL/GenBank/DDBJ databases">
        <title>Fervidustalea candida gen. nov., sp. nov., a novel member of the family Paenibacillaceae isolated from a geothermal area.</title>
        <authorList>
            <person name="Li W.-J."/>
            <person name="Jiao J.-Y."/>
            <person name="Chen Y."/>
        </authorList>
    </citation>
    <scope>NUCLEOTIDE SEQUENCE</scope>
    <source>
        <strain evidence="4">SYSU GA230002</strain>
    </source>
</reference>
<dbReference type="InterPro" id="IPR036663">
    <property type="entry name" value="Fumarylacetoacetase_C_sf"/>
</dbReference>
<dbReference type="GO" id="GO:0016787">
    <property type="term" value="F:hydrolase activity"/>
    <property type="evidence" value="ECO:0007669"/>
    <property type="project" value="UniProtKB-KW"/>
</dbReference>
<comment type="caution">
    <text evidence="4">The sequence shown here is derived from an EMBL/GenBank/DDBJ whole genome shotgun (WGS) entry which is preliminary data.</text>
</comment>
<dbReference type="PANTHER" id="PTHR42796:SF4">
    <property type="entry name" value="FUMARYLACETOACETATE HYDROLASE DOMAIN-CONTAINING PROTEIN 2A"/>
    <property type="match status" value="1"/>
</dbReference>
<accession>A0ABU5ZGC5</accession>
<dbReference type="InterPro" id="IPR011234">
    <property type="entry name" value="Fumarylacetoacetase-like_C"/>
</dbReference>
<evidence type="ECO:0000256" key="1">
    <source>
        <dbReference type="ARBA" id="ARBA00010211"/>
    </source>
</evidence>
<dbReference type="Gene3D" id="3.90.850.10">
    <property type="entry name" value="Fumarylacetoacetase-like, C-terminal domain"/>
    <property type="match status" value="1"/>
</dbReference>
<keyword evidence="5" id="KW-1185">Reference proteome</keyword>
<gene>
    <name evidence="4" type="ORF">VF724_07725</name>
</gene>
<organism evidence="4 5">
    <name type="scientific">Ferviditalea candida</name>
    <dbReference type="NCBI Taxonomy" id="3108399"/>
    <lineage>
        <taxon>Bacteria</taxon>
        <taxon>Bacillati</taxon>
        <taxon>Bacillota</taxon>
        <taxon>Bacilli</taxon>
        <taxon>Bacillales</taxon>
        <taxon>Paenibacillaceae</taxon>
        <taxon>Ferviditalea</taxon>
    </lineage>
</organism>
<dbReference type="PANTHER" id="PTHR42796">
    <property type="entry name" value="FUMARYLACETOACETATE HYDROLASE DOMAIN-CONTAINING PROTEIN 2A-RELATED"/>
    <property type="match status" value="1"/>
</dbReference>
<proteinExistence type="inferred from homology"/>
<dbReference type="RefSeq" id="WP_371753666.1">
    <property type="nucleotide sequence ID" value="NZ_JAYJLD010000008.1"/>
</dbReference>
<dbReference type="Pfam" id="PF01557">
    <property type="entry name" value="FAA_hydrolase"/>
    <property type="match status" value="1"/>
</dbReference>
<keyword evidence="4" id="KW-0378">Hydrolase</keyword>
<comment type="similarity">
    <text evidence="1">Belongs to the FAH family.</text>
</comment>
<evidence type="ECO:0000259" key="3">
    <source>
        <dbReference type="Pfam" id="PF01557"/>
    </source>
</evidence>
<feature type="domain" description="Fumarylacetoacetase-like C-terminal" evidence="3">
    <location>
        <begin position="88"/>
        <end position="286"/>
    </location>
</feature>
<dbReference type="EMBL" id="JAYJLD010000008">
    <property type="protein sequence ID" value="MEB3101549.1"/>
    <property type="molecule type" value="Genomic_DNA"/>
</dbReference>
<evidence type="ECO:0000313" key="5">
    <source>
        <dbReference type="Proteomes" id="UP001310386"/>
    </source>
</evidence>
<keyword evidence="2" id="KW-0479">Metal-binding</keyword>
<name>A0ABU5ZGC5_9BACL</name>
<dbReference type="Proteomes" id="UP001310386">
    <property type="component" value="Unassembled WGS sequence"/>
</dbReference>